<protein>
    <submittedName>
        <fullName evidence="4">Membrane protein DedA with SNARE-associated domain</fullName>
    </submittedName>
</protein>
<proteinExistence type="inferred from homology"/>
<comment type="similarity">
    <text evidence="1">Belongs to the DedA family.</text>
</comment>
<feature type="transmembrane region" description="Helical" evidence="2">
    <location>
        <begin position="170"/>
        <end position="189"/>
    </location>
</feature>
<dbReference type="Proteomes" id="UP001223586">
    <property type="component" value="Unassembled WGS sequence"/>
</dbReference>
<keyword evidence="5" id="KW-1185">Reference proteome</keyword>
<organism evidence="4 5">
    <name type="scientific">Bacillus chungangensis</name>
    <dbReference type="NCBI Taxonomy" id="587633"/>
    <lineage>
        <taxon>Bacteria</taxon>
        <taxon>Bacillati</taxon>
        <taxon>Bacillota</taxon>
        <taxon>Bacilli</taxon>
        <taxon>Bacillales</taxon>
        <taxon>Bacillaceae</taxon>
        <taxon>Bacillus</taxon>
    </lineage>
</organism>
<feature type="transmembrane region" description="Helical" evidence="2">
    <location>
        <begin position="135"/>
        <end position="158"/>
    </location>
</feature>
<dbReference type="RefSeq" id="WP_307230161.1">
    <property type="nucleotide sequence ID" value="NZ_JAUSTT010000015.1"/>
</dbReference>
<evidence type="ECO:0000256" key="1">
    <source>
        <dbReference type="ARBA" id="ARBA00010792"/>
    </source>
</evidence>
<reference evidence="4 5" key="1">
    <citation type="submission" date="2023-07" db="EMBL/GenBank/DDBJ databases">
        <title>Genomic Encyclopedia of Type Strains, Phase IV (KMG-IV): sequencing the most valuable type-strain genomes for metagenomic binning, comparative biology and taxonomic classification.</title>
        <authorList>
            <person name="Goeker M."/>
        </authorList>
    </citation>
    <scope>NUCLEOTIDE SEQUENCE [LARGE SCALE GENOMIC DNA]</scope>
    <source>
        <strain evidence="4 5">DSM 23837</strain>
    </source>
</reference>
<feature type="transmembrane region" description="Helical" evidence="2">
    <location>
        <begin position="49"/>
        <end position="71"/>
    </location>
</feature>
<keyword evidence="2" id="KW-0812">Transmembrane</keyword>
<gene>
    <name evidence="4" type="ORF">J2S08_002614</name>
</gene>
<dbReference type="Pfam" id="PF09335">
    <property type="entry name" value="VTT_dom"/>
    <property type="match status" value="1"/>
</dbReference>
<evidence type="ECO:0000256" key="2">
    <source>
        <dbReference type="SAM" id="Phobius"/>
    </source>
</evidence>
<keyword evidence="2" id="KW-0472">Membrane</keyword>
<evidence type="ECO:0000259" key="3">
    <source>
        <dbReference type="Pfam" id="PF09335"/>
    </source>
</evidence>
<keyword evidence="2" id="KW-1133">Transmembrane helix</keyword>
<evidence type="ECO:0000313" key="5">
    <source>
        <dbReference type="Proteomes" id="UP001223586"/>
    </source>
</evidence>
<feature type="transmembrane region" description="Helical" evidence="2">
    <location>
        <begin position="12"/>
        <end position="29"/>
    </location>
</feature>
<evidence type="ECO:0000313" key="4">
    <source>
        <dbReference type="EMBL" id="MDQ0176756.1"/>
    </source>
</evidence>
<dbReference type="EMBL" id="JAUSTT010000015">
    <property type="protein sequence ID" value="MDQ0176756.1"/>
    <property type="molecule type" value="Genomic_DNA"/>
</dbReference>
<dbReference type="PANTHER" id="PTHR42709:SF9">
    <property type="entry name" value="ALKALINE PHOSPHATASE LIKE PROTEIN"/>
    <property type="match status" value="1"/>
</dbReference>
<accession>A0ABT9WTX6</accession>
<name>A0ABT9WTX6_9BACI</name>
<dbReference type="InterPro" id="IPR032816">
    <property type="entry name" value="VTT_dom"/>
</dbReference>
<sequence>MESMINYIEHYGYIVLFLALMIELIALPIPGQTLMSYVGYLVSQGQLHWGLSILIATIGSSTGMTVSYWIGYKLGTPFFQKYGHRFYMGEEKLEKVSRWFQKYGNNMLMIGYFIPGVRHFTGYFSGITRLPFRIFAIYTYGGALIWTTTFITIGKFLGDQWSVLYIYLKKYYVISSIILAVALIGYYLYRKKAKKYKRMRMK</sequence>
<comment type="caution">
    <text evidence="4">The sequence shown here is derived from an EMBL/GenBank/DDBJ whole genome shotgun (WGS) entry which is preliminary data.</text>
</comment>
<dbReference type="PANTHER" id="PTHR42709">
    <property type="entry name" value="ALKALINE PHOSPHATASE LIKE PROTEIN"/>
    <property type="match status" value="1"/>
</dbReference>
<feature type="domain" description="VTT" evidence="3">
    <location>
        <begin position="29"/>
        <end position="155"/>
    </location>
</feature>
<dbReference type="InterPro" id="IPR051311">
    <property type="entry name" value="DedA_domain"/>
</dbReference>